<dbReference type="PANTHER" id="PTHR43795:SF63">
    <property type="entry name" value="PUTATIVE (AFU_ORTHOLOGUE AFUA_4G00630)-RELATED"/>
    <property type="match status" value="1"/>
</dbReference>
<dbReference type="SUPFAM" id="SSF53383">
    <property type="entry name" value="PLP-dependent transferases"/>
    <property type="match status" value="1"/>
</dbReference>
<organism evidence="4 5">
    <name type="scientific">Penicillium olsonii</name>
    <dbReference type="NCBI Taxonomy" id="99116"/>
    <lineage>
        <taxon>Eukaryota</taxon>
        <taxon>Fungi</taxon>
        <taxon>Dikarya</taxon>
        <taxon>Ascomycota</taxon>
        <taxon>Pezizomycotina</taxon>
        <taxon>Eurotiomycetes</taxon>
        <taxon>Eurotiomycetidae</taxon>
        <taxon>Eurotiales</taxon>
        <taxon>Aspergillaceae</taxon>
        <taxon>Penicillium</taxon>
    </lineage>
</organism>
<dbReference type="GO" id="GO:0008483">
    <property type="term" value="F:transaminase activity"/>
    <property type="evidence" value="ECO:0007669"/>
    <property type="project" value="TreeGrafter"/>
</dbReference>
<dbReference type="Proteomes" id="UP001153618">
    <property type="component" value="Unassembled WGS sequence"/>
</dbReference>
<dbReference type="InterPro" id="IPR050478">
    <property type="entry name" value="Ethylene_sulfur-biosynth"/>
</dbReference>
<keyword evidence="2" id="KW-0663">Pyridoxal phosphate</keyword>
<dbReference type="OrthoDB" id="7042322at2759"/>
<dbReference type="InterPro" id="IPR004839">
    <property type="entry name" value="Aminotransferase_I/II_large"/>
</dbReference>
<dbReference type="Gene3D" id="3.40.640.10">
    <property type="entry name" value="Type I PLP-dependent aspartate aminotransferase-like (Major domain)"/>
    <property type="match status" value="1"/>
</dbReference>
<protein>
    <recommendedName>
        <fullName evidence="3">Aminotransferase class I/classII large domain-containing protein</fullName>
    </recommendedName>
</protein>
<evidence type="ECO:0000259" key="3">
    <source>
        <dbReference type="Pfam" id="PF00155"/>
    </source>
</evidence>
<gene>
    <name evidence="4" type="ORF">POLS_LOCUS2899</name>
</gene>
<comment type="similarity">
    <text evidence="1">Belongs to the class-I pyridoxal-phosphate-dependent aminotransferase family.</text>
</comment>
<keyword evidence="5" id="KW-1185">Reference proteome</keyword>
<dbReference type="CDD" id="cd00609">
    <property type="entry name" value="AAT_like"/>
    <property type="match status" value="1"/>
</dbReference>
<name>A0A9W4HK80_PENOL</name>
<dbReference type="PANTHER" id="PTHR43795">
    <property type="entry name" value="BIFUNCTIONAL ASPARTATE AMINOTRANSFERASE AND GLUTAMATE/ASPARTATE-PREPHENATE AMINOTRANSFERASE-RELATED"/>
    <property type="match status" value="1"/>
</dbReference>
<evidence type="ECO:0000256" key="1">
    <source>
        <dbReference type="ARBA" id="ARBA00007441"/>
    </source>
</evidence>
<dbReference type="Gene3D" id="3.90.1150.10">
    <property type="entry name" value="Aspartate Aminotransferase, domain 1"/>
    <property type="match status" value="1"/>
</dbReference>
<dbReference type="EMBL" id="CAJVOS010000016">
    <property type="protein sequence ID" value="CAG8038157.1"/>
    <property type="molecule type" value="Genomic_DNA"/>
</dbReference>
<dbReference type="PROSITE" id="PS00105">
    <property type="entry name" value="AA_TRANSFER_CLASS_1"/>
    <property type="match status" value="1"/>
</dbReference>
<dbReference type="InterPro" id="IPR004838">
    <property type="entry name" value="NHTrfase_class1_PyrdxlP-BS"/>
</dbReference>
<dbReference type="GO" id="GO:0030170">
    <property type="term" value="F:pyridoxal phosphate binding"/>
    <property type="evidence" value="ECO:0007669"/>
    <property type="project" value="InterPro"/>
</dbReference>
<dbReference type="GO" id="GO:0006520">
    <property type="term" value="P:amino acid metabolic process"/>
    <property type="evidence" value="ECO:0007669"/>
    <property type="project" value="TreeGrafter"/>
</dbReference>
<dbReference type="InterPro" id="IPR015421">
    <property type="entry name" value="PyrdxlP-dep_Trfase_major"/>
</dbReference>
<dbReference type="PRINTS" id="PR00753">
    <property type="entry name" value="ACCSYNTHASE"/>
</dbReference>
<dbReference type="InterPro" id="IPR015422">
    <property type="entry name" value="PyrdxlP-dep_Trfase_small"/>
</dbReference>
<dbReference type="Pfam" id="PF00155">
    <property type="entry name" value="Aminotran_1_2"/>
    <property type="match status" value="1"/>
</dbReference>
<reference evidence="4" key="1">
    <citation type="submission" date="2021-07" db="EMBL/GenBank/DDBJ databases">
        <authorList>
            <person name="Branca A.L. A."/>
        </authorList>
    </citation>
    <scope>NUCLEOTIDE SEQUENCE</scope>
</reference>
<dbReference type="InterPro" id="IPR015424">
    <property type="entry name" value="PyrdxlP-dep_Trfase"/>
</dbReference>
<dbReference type="AlphaFoldDB" id="A0A9W4HK80"/>
<evidence type="ECO:0000313" key="5">
    <source>
        <dbReference type="Proteomes" id="UP001153618"/>
    </source>
</evidence>
<evidence type="ECO:0000313" key="4">
    <source>
        <dbReference type="EMBL" id="CAG8038157.1"/>
    </source>
</evidence>
<accession>A0A9W4HK80</accession>
<evidence type="ECO:0000256" key="2">
    <source>
        <dbReference type="ARBA" id="ARBA00022898"/>
    </source>
</evidence>
<comment type="caution">
    <text evidence="4">The sequence shown here is derived from an EMBL/GenBank/DDBJ whole genome shotgun (WGS) entry which is preliminary data.</text>
</comment>
<feature type="domain" description="Aminotransferase class I/classII large" evidence="3">
    <location>
        <begin position="77"/>
        <end position="418"/>
    </location>
</feature>
<proteinExistence type="inferred from homology"/>
<sequence length="431" mass="47920">MAENIAAQSAVSSRGLGLSTKMPAFFHVLEDQWDPTSNPQGIVNIGLAENALMQEEMKGFLNSHLNVESHALTYGDGFSGSKRLRESLCHFLNRHFQPHVPLSPSHMVATAGASNALECCAWALCDPGDYILIGRPYWTTFRTLLGNRASVNVLDVNFDGVDPFSSDAVELYRETYMQAIKKGKKITAILLCSPNNPLGRCYSPEILCSYMRLCGELDIHLVSDELYALSVWENPTMEDPDQFKSILSFPSESLMNPQKLHVIWGMSKDFGATGLRIGCLISQFNTRFLNACESISLFSFPSSLADNAVAKLLADDSFTDHFISLNRARLSENYRHVTTTLSDHGIPYTQSNAALFVWVNLGAMTKGHGATDADILEILNREKVYVTSGLTYASEQPGWFRIVIAHPKHVLDEGLKRIFGAMLYYETRITK</sequence>